<dbReference type="PANTHER" id="PTHR34975">
    <property type="entry name" value="SPORE GERMINATION PROTEIN A2"/>
    <property type="match status" value="1"/>
</dbReference>
<dbReference type="PANTHER" id="PTHR34975:SF2">
    <property type="entry name" value="SPORE GERMINATION PROTEIN A2"/>
    <property type="match status" value="1"/>
</dbReference>
<comment type="subcellular location">
    <subcellularLocation>
        <location evidence="1">Membrane</location>
        <topology evidence="1">Multi-pass membrane protein</topology>
    </subcellularLocation>
</comment>
<evidence type="ECO:0000256" key="7">
    <source>
        <dbReference type="ARBA" id="ARBA00023136"/>
    </source>
</evidence>
<evidence type="ECO:0000256" key="6">
    <source>
        <dbReference type="ARBA" id="ARBA00022989"/>
    </source>
</evidence>
<feature type="transmembrane region" description="Helical" evidence="8">
    <location>
        <begin position="148"/>
        <end position="169"/>
    </location>
</feature>
<keyword evidence="3" id="KW-0813">Transport</keyword>
<dbReference type="InterPro" id="IPR004761">
    <property type="entry name" value="Spore_GerAB"/>
</dbReference>
<evidence type="ECO:0000256" key="4">
    <source>
        <dbReference type="ARBA" id="ARBA00022544"/>
    </source>
</evidence>
<keyword evidence="7 8" id="KW-0472">Membrane</keyword>
<protein>
    <submittedName>
        <fullName evidence="9">GerAB/ArcD/ProY family transporter</fullName>
    </submittedName>
</protein>
<keyword evidence="10" id="KW-1185">Reference proteome</keyword>
<organism evidence="9 10">
    <name type="scientific">Paenibacillus chibensis</name>
    <dbReference type="NCBI Taxonomy" id="59846"/>
    <lineage>
        <taxon>Bacteria</taxon>
        <taxon>Bacillati</taxon>
        <taxon>Bacillota</taxon>
        <taxon>Bacilli</taxon>
        <taxon>Bacillales</taxon>
        <taxon>Paenibacillaceae</taxon>
        <taxon>Paenibacillus</taxon>
    </lineage>
</organism>
<evidence type="ECO:0000256" key="5">
    <source>
        <dbReference type="ARBA" id="ARBA00022692"/>
    </source>
</evidence>
<keyword evidence="6 8" id="KW-1133">Transmembrane helix</keyword>
<evidence type="ECO:0000256" key="3">
    <source>
        <dbReference type="ARBA" id="ARBA00022448"/>
    </source>
</evidence>
<dbReference type="Proteomes" id="UP001343257">
    <property type="component" value="Unassembled WGS sequence"/>
</dbReference>
<feature type="transmembrane region" description="Helical" evidence="8">
    <location>
        <begin position="341"/>
        <end position="359"/>
    </location>
</feature>
<name>A0ABU6PN68_9BACL</name>
<feature type="transmembrane region" description="Helical" evidence="8">
    <location>
        <begin position="264"/>
        <end position="296"/>
    </location>
</feature>
<evidence type="ECO:0000256" key="8">
    <source>
        <dbReference type="SAM" id="Phobius"/>
    </source>
</evidence>
<feature type="transmembrane region" description="Helical" evidence="8">
    <location>
        <begin position="308"/>
        <end position="326"/>
    </location>
</feature>
<evidence type="ECO:0000256" key="1">
    <source>
        <dbReference type="ARBA" id="ARBA00004141"/>
    </source>
</evidence>
<evidence type="ECO:0000313" key="9">
    <source>
        <dbReference type="EMBL" id="MED5015859.1"/>
    </source>
</evidence>
<dbReference type="EMBL" id="JARTLD010000002">
    <property type="protein sequence ID" value="MED5015859.1"/>
    <property type="molecule type" value="Genomic_DNA"/>
</dbReference>
<feature type="transmembrane region" description="Helical" evidence="8">
    <location>
        <begin position="221"/>
        <end position="244"/>
    </location>
</feature>
<evidence type="ECO:0000256" key="2">
    <source>
        <dbReference type="ARBA" id="ARBA00007998"/>
    </source>
</evidence>
<dbReference type="RefSeq" id="WP_328274622.1">
    <property type="nucleotide sequence ID" value="NZ_JARTLD010000002.1"/>
</dbReference>
<feature type="transmembrane region" description="Helical" evidence="8">
    <location>
        <begin position="12"/>
        <end position="31"/>
    </location>
</feature>
<evidence type="ECO:0000313" key="10">
    <source>
        <dbReference type="Proteomes" id="UP001343257"/>
    </source>
</evidence>
<accession>A0ABU6PN68</accession>
<gene>
    <name evidence="9" type="ORF">P9847_00900</name>
</gene>
<keyword evidence="4" id="KW-0309">Germination</keyword>
<keyword evidence="5 8" id="KW-0812">Transmembrane</keyword>
<proteinExistence type="inferred from homology"/>
<sequence length="367" mass="41764">MKSSSAQLQLSMTQYFGLQMMVFGAISFYLYPYFVIHATDHGFWIPILIWMPLSVAGSWLFSRMLALHQGEDAFSIVKRELGWAGIVLFLLPLIWFMWRSMVVMISAHMEIISMTILPATPSWVTAGVLWIAVFLASGGIGSIVRTGMIFLLVSFPISLALSLLGLSNVEFSLGKPWLHTSGDFLFSRKFYASSCIWTGYLYMAASGKFTKTPGKLWKPYIAAAVCFSPLILGAVYLPVLTFGAEMSRNLTLPYISKMDSIYHYWLVIENLTAVFISSAMLYVILTLALMLHMIVAALRVIFWRWNEWWLYVIIGAATYASTLYVPSWDWIEKAVEWDSPFRLYLMYLFPLAVIVKSLFSERKKSHP</sequence>
<dbReference type="Pfam" id="PF03845">
    <property type="entry name" value="Spore_permease"/>
    <property type="match status" value="1"/>
</dbReference>
<feature type="transmembrane region" description="Helical" evidence="8">
    <location>
        <begin position="111"/>
        <end position="136"/>
    </location>
</feature>
<feature type="transmembrane region" description="Helical" evidence="8">
    <location>
        <begin position="43"/>
        <end position="61"/>
    </location>
</feature>
<feature type="transmembrane region" description="Helical" evidence="8">
    <location>
        <begin position="81"/>
        <end position="99"/>
    </location>
</feature>
<comment type="caution">
    <text evidence="9">The sequence shown here is derived from an EMBL/GenBank/DDBJ whole genome shotgun (WGS) entry which is preliminary data.</text>
</comment>
<reference evidence="9 10" key="1">
    <citation type="submission" date="2023-03" db="EMBL/GenBank/DDBJ databases">
        <title>Bacillus Genome Sequencing.</title>
        <authorList>
            <person name="Dunlap C."/>
        </authorList>
    </citation>
    <scope>NUCLEOTIDE SEQUENCE [LARGE SCALE GENOMIC DNA]</scope>
    <source>
        <strain evidence="9 10">NRS-52</strain>
    </source>
</reference>
<comment type="similarity">
    <text evidence="2">Belongs to the amino acid-polyamine-organocation (APC) superfamily. Spore germination protein (SGP) (TC 2.A.3.9) family.</text>
</comment>